<dbReference type="InterPro" id="IPR001915">
    <property type="entry name" value="Peptidase_M48"/>
</dbReference>
<feature type="transmembrane region" description="Helical" evidence="12">
    <location>
        <begin position="96"/>
        <end position="114"/>
    </location>
</feature>
<dbReference type="GO" id="GO:0006508">
    <property type="term" value="P:proteolysis"/>
    <property type="evidence" value="ECO:0007669"/>
    <property type="project" value="UniProtKB-KW"/>
</dbReference>
<feature type="transmembrane region" description="Helical" evidence="12">
    <location>
        <begin position="266"/>
        <end position="282"/>
    </location>
</feature>
<dbReference type="EMBL" id="FONT01000004">
    <property type="protein sequence ID" value="SFE83853.1"/>
    <property type="molecule type" value="Genomic_DNA"/>
</dbReference>
<keyword evidence="3" id="KW-1003">Cell membrane</keyword>
<dbReference type="PANTHER" id="PTHR43221">
    <property type="entry name" value="PROTEASE HTPX"/>
    <property type="match status" value="1"/>
</dbReference>
<dbReference type="Pfam" id="PF01435">
    <property type="entry name" value="Peptidase_M48"/>
    <property type="match status" value="1"/>
</dbReference>
<feature type="domain" description="Peptidase M48" evidence="13">
    <location>
        <begin position="301"/>
        <end position="513"/>
    </location>
</feature>
<proteinExistence type="predicted"/>
<dbReference type="InterPro" id="IPR056388">
    <property type="entry name" value="PH_YxkI"/>
</dbReference>
<evidence type="ECO:0000256" key="6">
    <source>
        <dbReference type="ARBA" id="ARBA00022723"/>
    </source>
</evidence>
<dbReference type="AlphaFoldDB" id="A0A1I2DUC9"/>
<dbReference type="Proteomes" id="UP000199516">
    <property type="component" value="Unassembled WGS sequence"/>
</dbReference>
<evidence type="ECO:0000256" key="1">
    <source>
        <dbReference type="ARBA" id="ARBA00001947"/>
    </source>
</evidence>
<evidence type="ECO:0000256" key="4">
    <source>
        <dbReference type="ARBA" id="ARBA00022670"/>
    </source>
</evidence>
<keyword evidence="10" id="KW-0482">Metalloprotease</keyword>
<protein>
    <submittedName>
        <fullName evidence="15">Zn-dependent protease with chaperone function</fullName>
    </submittedName>
</protein>
<evidence type="ECO:0000256" key="3">
    <source>
        <dbReference type="ARBA" id="ARBA00022475"/>
    </source>
</evidence>
<keyword evidence="11 12" id="KW-0472">Membrane</keyword>
<evidence type="ECO:0000256" key="12">
    <source>
        <dbReference type="SAM" id="Phobius"/>
    </source>
</evidence>
<dbReference type="Gene3D" id="3.30.2010.10">
    <property type="entry name" value="Metalloproteases ('zincins'), catalytic domain"/>
    <property type="match status" value="1"/>
</dbReference>
<dbReference type="RefSeq" id="WP_218151628.1">
    <property type="nucleotide sequence ID" value="NZ_FONT01000004.1"/>
</dbReference>
<evidence type="ECO:0000256" key="9">
    <source>
        <dbReference type="ARBA" id="ARBA00022989"/>
    </source>
</evidence>
<feature type="transmembrane region" description="Helical" evidence="12">
    <location>
        <begin position="70"/>
        <end position="90"/>
    </location>
</feature>
<evidence type="ECO:0000313" key="16">
    <source>
        <dbReference type="Proteomes" id="UP000199516"/>
    </source>
</evidence>
<keyword evidence="5 12" id="KW-0812">Transmembrane</keyword>
<evidence type="ECO:0000259" key="14">
    <source>
        <dbReference type="Pfam" id="PF23492"/>
    </source>
</evidence>
<evidence type="ECO:0000256" key="8">
    <source>
        <dbReference type="ARBA" id="ARBA00022833"/>
    </source>
</evidence>
<evidence type="ECO:0000256" key="7">
    <source>
        <dbReference type="ARBA" id="ARBA00022801"/>
    </source>
</evidence>
<evidence type="ECO:0000256" key="11">
    <source>
        <dbReference type="ARBA" id="ARBA00023136"/>
    </source>
</evidence>
<sequence>MVLVITVLVYLFIQFSFGQAMILMAFGASAYSAYGLLIDKRKKEKRMELKQRLQEVKSIEIYHERNVKRIVADLVLTFLVCLGAVFFFLFAPDTYAVLKMFIGFMLLSMSAQMVERIGNFSSTRLYWLPDEERLVILSWFQSRDFPLQDLKEAGVETSPDLLRLHPLFTFLSSNQDFTVSFKQVLKLSFPEENIYLTPCHAEKWKEVFESFAEDTNEKEEKNVLPLWHPTILKRLFWKGYFAITVKGISAYTGLLIILIWLDVPGWSILLFVSLWWLLNVCVSDRVLIAATDAVPVTEGEIYDRAQVIFGRAGVSQTRLFIVDSPVQNGLATGMNIGRATVMLTTATLRLPQRSVEAILAHEATHVKKRDVLTNQLARMTFLGVFAGLIFLFFDELRWAAENQTVVLFLIVYALIMIFPIYLSFVGQWTEGRADHLGATYLIGGSKQMAEGLSDLANAQDRDLDKSFEYKLSDKGSSRKSSSSVERDSWFWRFIEFQFQVHPPMYWRIQSLSNDLNWREARKDWLIDRIKESMPDFLRKKEASKT</sequence>
<organism evidence="15 16">
    <name type="scientific">Alteribacillus iranensis</name>
    <dbReference type="NCBI Taxonomy" id="930128"/>
    <lineage>
        <taxon>Bacteria</taxon>
        <taxon>Bacillati</taxon>
        <taxon>Bacillota</taxon>
        <taxon>Bacilli</taxon>
        <taxon>Bacillales</taxon>
        <taxon>Bacillaceae</taxon>
        <taxon>Alteribacillus</taxon>
    </lineage>
</organism>
<keyword evidence="6" id="KW-0479">Metal-binding</keyword>
<feature type="transmembrane region" description="Helical" evidence="12">
    <location>
        <begin position="240"/>
        <end position="260"/>
    </location>
</feature>
<reference evidence="15 16" key="1">
    <citation type="submission" date="2016-10" db="EMBL/GenBank/DDBJ databases">
        <authorList>
            <person name="de Groot N.N."/>
        </authorList>
    </citation>
    <scope>NUCLEOTIDE SEQUENCE [LARGE SCALE GENOMIC DNA]</scope>
    <source>
        <strain evidence="15 16">DSM 23995</strain>
    </source>
</reference>
<evidence type="ECO:0000259" key="13">
    <source>
        <dbReference type="Pfam" id="PF01435"/>
    </source>
</evidence>
<evidence type="ECO:0000256" key="10">
    <source>
        <dbReference type="ARBA" id="ARBA00023049"/>
    </source>
</evidence>
<keyword evidence="9 12" id="KW-1133">Transmembrane helix</keyword>
<keyword evidence="16" id="KW-1185">Reference proteome</keyword>
<keyword evidence="7" id="KW-0378">Hydrolase</keyword>
<accession>A0A1I2DUC9</accession>
<dbReference type="PANTHER" id="PTHR43221:SF1">
    <property type="entry name" value="PROTEASE HTPX"/>
    <property type="match status" value="1"/>
</dbReference>
<comment type="subcellular location">
    <subcellularLocation>
        <location evidence="2">Cell membrane</location>
        <topology evidence="2">Multi-pass membrane protein</topology>
    </subcellularLocation>
</comment>
<gene>
    <name evidence="15" type="ORF">SAMN05192532_104305</name>
</gene>
<name>A0A1I2DUC9_9BACI</name>
<dbReference type="GO" id="GO:0004222">
    <property type="term" value="F:metalloendopeptidase activity"/>
    <property type="evidence" value="ECO:0007669"/>
    <property type="project" value="InterPro"/>
</dbReference>
<feature type="transmembrane region" description="Helical" evidence="12">
    <location>
        <begin position="12"/>
        <end position="37"/>
    </location>
</feature>
<keyword evidence="8" id="KW-0862">Zinc</keyword>
<comment type="cofactor">
    <cofactor evidence="1">
        <name>Zn(2+)</name>
        <dbReference type="ChEBI" id="CHEBI:29105"/>
    </cofactor>
</comment>
<dbReference type="InterPro" id="IPR050083">
    <property type="entry name" value="HtpX_protease"/>
</dbReference>
<evidence type="ECO:0000256" key="5">
    <source>
        <dbReference type="ARBA" id="ARBA00022692"/>
    </source>
</evidence>
<keyword evidence="4 15" id="KW-0645">Protease</keyword>
<feature type="transmembrane region" description="Helical" evidence="12">
    <location>
        <begin position="376"/>
        <end position="393"/>
    </location>
</feature>
<dbReference type="GO" id="GO:0046872">
    <property type="term" value="F:metal ion binding"/>
    <property type="evidence" value="ECO:0007669"/>
    <property type="project" value="UniProtKB-KW"/>
</dbReference>
<dbReference type="STRING" id="930128.SAMN05192532_104305"/>
<evidence type="ECO:0000313" key="15">
    <source>
        <dbReference type="EMBL" id="SFE83853.1"/>
    </source>
</evidence>
<dbReference type="CDD" id="cd07329">
    <property type="entry name" value="M56_like"/>
    <property type="match status" value="1"/>
</dbReference>
<dbReference type="GO" id="GO:0005886">
    <property type="term" value="C:plasma membrane"/>
    <property type="evidence" value="ECO:0007669"/>
    <property type="project" value="UniProtKB-SubCell"/>
</dbReference>
<feature type="domain" description="YxkI PH" evidence="14">
    <location>
        <begin position="124"/>
        <end position="211"/>
    </location>
</feature>
<dbReference type="Pfam" id="PF23492">
    <property type="entry name" value="bPH_9"/>
    <property type="match status" value="1"/>
</dbReference>
<feature type="transmembrane region" description="Helical" evidence="12">
    <location>
        <begin position="405"/>
        <end position="424"/>
    </location>
</feature>
<evidence type="ECO:0000256" key="2">
    <source>
        <dbReference type="ARBA" id="ARBA00004651"/>
    </source>
</evidence>